<reference evidence="1 2" key="1">
    <citation type="journal article" date="2018" name="Sci. Data">
        <title>The draft genome sequence of cork oak.</title>
        <authorList>
            <person name="Ramos A.M."/>
            <person name="Usie A."/>
            <person name="Barbosa P."/>
            <person name="Barros P.M."/>
            <person name="Capote T."/>
            <person name="Chaves I."/>
            <person name="Simoes F."/>
            <person name="Abreu I."/>
            <person name="Carrasquinho I."/>
            <person name="Faro C."/>
            <person name="Guimaraes J.B."/>
            <person name="Mendonca D."/>
            <person name="Nobrega F."/>
            <person name="Rodrigues L."/>
            <person name="Saibo N.J.M."/>
            <person name="Varela M.C."/>
            <person name="Egas C."/>
            <person name="Matos J."/>
            <person name="Miguel C.M."/>
            <person name="Oliveira M.M."/>
            <person name="Ricardo C.P."/>
            <person name="Goncalves S."/>
        </authorList>
    </citation>
    <scope>NUCLEOTIDE SEQUENCE [LARGE SCALE GENOMIC DNA]</scope>
    <source>
        <strain evidence="2">cv. HL8</strain>
    </source>
</reference>
<dbReference type="PANTHER" id="PTHR47303:SF1">
    <property type="entry name" value="NF-KAPPA-B INHIBITOR BETA"/>
    <property type="match status" value="1"/>
</dbReference>
<accession>A0AAW0K4K7</accession>
<dbReference type="EMBL" id="PKMF04000405">
    <property type="protein sequence ID" value="KAK7833501.1"/>
    <property type="molecule type" value="Genomic_DNA"/>
</dbReference>
<organism evidence="1 2">
    <name type="scientific">Quercus suber</name>
    <name type="common">Cork oak</name>
    <dbReference type="NCBI Taxonomy" id="58331"/>
    <lineage>
        <taxon>Eukaryota</taxon>
        <taxon>Viridiplantae</taxon>
        <taxon>Streptophyta</taxon>
        <taxon>Embryophyta</taxon>
        <taxon>Tracheophyta</taxon>
        <taxon>Spermatophyta</taxon>
        <taxon>Magnoliopsida</taxon>
        <taxon>eudicotyledons</taxon>
        <taxon>Gunneridae</taxon>
        <taxon>Pentapetalae</taxon>
        <taxon>rosids</taxon>
        <taxon>fabids</taxon>
        <taxon>Fagales</taxon>
        <taxon>Fagaceae</taxon>
        <taxon>Quercus</taxon>
    </lineage>
</organism>
<protein>
    <submittedName>
        <fullName evidence="1">Uncharacterized protein</fullName>
    </submittedName>
</protein>
<sequence>MYHRRLKAKVPIVRSNSFPRMGYPHMASLDVEIDQQGFSSVDRIFPTRAFSPYLAHGEAQSQGPYESNYEFSKLHSAFDVNSDAPTSLVLPSIISDIPKGVSSGASTIQEERMQTDVAVDLSGHVAKENQNQHQTYKTYYFPSRLQILRIATFWVPQDLSTLHSIELPYNWQEAKRRLEADPDAIRYSIAEASETILHIACASKHTAFVKELVQFLTPEDLERKDINGYTALCFAGQIRNCDNC</sequence>
<name>A0AAW0K4K7_QUESU</name>
<gene>
    <name evidence="1" type="ORF">CFP56_025566</name>
</gene>
<keyword evidence="2" id="KW-1185">Reference proteome</keyword>
<dbReference type="SUPFAM" id="SSF48403">
    <property type="entry name" value="Ankyrin repeat"/>
    <property type="match status" value="1"/>
</dbReference>
<dbReference type="Gene3D" id="1.25.40.20">
    <property type="entry name" value="Ankyrin repeat-containing domain"/>
    <property type="match status" value="1"/>
</dbReference>
<dbReference type="InterPro" id="IPR036770">
    <property type="entry name" value="Ankyrin_rpt-contain_sf"/>
</dbReference>
<dbReference type="Proteomes" id="UP000237347">
    <property type="component" value="Unassembled WGS sequence"/>
</dbReference>
<comment type="caution">
    <text evidence="1">The sequence shown here is derived from an EMBL/GenBank/DDBJ whole genome shotgun (WGS) entry which is preliminary data.</text>
</comment>
<evidence type="ECO:0000313" key="1">
    <source>
        <dbReference type="EMBL" id="KAK7833501.1"/>
    </source>
</evidence>
<evidence type="ECO:0000313" key="2">
    <source>
        <dbReference type="Proteomes" id="UP000237347"/>
    </source>
</evidence>
<proteinExistence type="predicted"/>
<dbReference type="PANTHER" id="PTHR47303">
    <property type="match status" value="1"/>
</dbReference>
<dbReference type="AlphaFoldDB" id="A0AAW0K4K7"/>